<dbReference type="EMBL" id="BSYO01000003">
    <property type="protein sequence ID" value="GMH01905.1"/>
    <property type="molecule type" value="Genomic_DNA"/>
</dbReference>
<name>A0AAD3XEA1_NEPGR</name>
<dbReference type="Proteomes" id="UP001279734">
    <property type="component" value="Unassembled WGS sequence"/>
</dbReference>
<accession>A0AAD3XEA1</accession>
<dbReference type="PANTHER" id="PTHR36715">
    <property type="entry name" value="BNAANNG41370D PROTEIN"/>
    <property type="match status" value="1"/>
</dbReference>
<feature type="region of interest" description="Disordered" evidence="1">
    <location>
        <begin position="88"/>
        <end position="122"/>
    </location>
</feature>
<dbReference type="PANTHER" id="PTHR36715:SF1">
    <property type="entry name" value="PROTEIN, PUTATIVE-RELATED"/>
    <property type="match status" value="1"/>
</dbReference>
<proteinExistence type="predicted"/>
<evidence type="ECO:0000313" key="3">
    <source>
        <dbReference type="Proteomes" id="UP001279734"/>
    </source>
</evidence>
<feature type="compositionally biased region" description="Acidic residues" evidence="1">
    <location>
        <begin position="88"/>
        <end position="103"/>
    </location>
</feature>
<gene>
    <name evidence="2" type="ORF">Nepgr_003744</name>
</gene>
<comment type="caution">
    <text evidence="2">The sequence shown here is derived from an EMBL/GenBank/DDBJ whole genome shotgun (WGS) entry which is preliminary data.</text>
</comment>
<organism evidence="2 3">
    <name type="scientific">Nepenthes gracilis</name>
    <name type="common">Slender pitcher plant</name>
    <dbReference type="NCBI Taxonomy" id="150966"/>
    <lineage>
        <taxon>Eukaryota</taxon>
        <taxon>Viridiplantae</taxon>
        <taxon>Streptophyta</taxon>
        <taxon>Embryophyta</taxon>
        <taxon>Tracheophyta</taxon>
        <taxon>Spermatophyta</taxon>
        <taxon>Magnoliopsida</taxon>
        <taxon>eudicotyledons</taxon>
        <taxon>Gunneridae</taxon>
        <taxon>Pentapetalae</taxon>
        <taxon>Caryophyllales</taxon>
        <taxon>Nepenthaceae</taxon>
        <taxon>Nepenthes</taxon>
    </lineage>
</organism>
<evidence type="ECO:0000313" key="2">
    <source>
        <dbReference type="EMBL" id="GMH01905.1"/>
    </source>
</evidence>
<sequence length="305" mass="33731">MSFLNMGIPIIGGLEAIVSSLNNASSISRLLSNFEFTKFLRSDEFWKWGAFILALVYASSRVAYKIKILIIQHLKAKSLASEPLVADSSDESCSAEEEDDDDGASSSCSSDEENYDAASSSHKNLTKLEEDFRVAGSSNFSQNEGHSRKFKLRRRRSFISNFSLSELLNRKSVVKLWDGLGLRVDPADCSDDTISIFDLNKNMEIGSILGKWSAVAPPSPAVIISAIPENDTKLGVNLWDTRIGRRTAAMSAEWRLKRPASTIAVNAGGIDKSYVRYNLSRNLIGDVRKMNSPMDNPANFDEDTR</sequence>
<protein>
    <submittedName>
        <fullName evidence="2">Uncharacterized protein</fullName>
    </submittedName>
</protein>
<reference evidence="2" key="1">
    <citation type="submission" date="2023-05" db="EMBL/GenBank/DDBJ databases">
        <title>Nepenthes gracilis genome sequencing.</title>
        <authorList>
            <person name="Fukushima K."/>
        </authorList>
    </citation>
    <scope>NUCLEOTIDE SEQUENCE</scope>
    <source>
        <strain evidence="2">SING2019-196</strain>
    </source>
</reference>
<dbReference type="AlphaFoldDB" id="A0AAD3XEA1"/>
<evidence type="ECO:0000256" key="1">
    <source>
        <dbReference type="SAM" id="MobiDB-lite"/>
    </source>
</evidence>
<keyword evidence="3" id="KW-1185">Reference proteome</keyword>